<reference evidence="2" key="1">
    <citation type="journal article" date="2021" name="PeerJ">
        <title>Extensive microbial diversity within the chicken gut microbiome revealed by metagenomics and culture.</title>
        <authorList>
            <person name="Gilroy R."/>
            <person name="Ravi A."/>
            <person name="Getino M."/>
            <person name="Pursley I."/>
            <person name="Horton D.L."/>
            <person name="Alikhan N.F."/>
            <person name="Baker D."/>
            <person name="Gharbi K."/>
            <person name="Hall N."/>
            <person name="Watson M."/>
            <person name="Adriaenssens E.M."/>
            <person name="Foster-Nyarko E."/>
            <person name="Jarju S."/>
            <person name="Secka A."/>
            <person name="Antonio M."/>
            <person name="Oren A."/>
            <person name="Chaudhuri R.R."/>
            <person name="La Ragione R."/>
            <person name="Hildebrand F."/>
            <person name="Pallen M.J."/>
        </authorList>
    </citation>
    <scope>NUCLEOTIDE SEQUENCE</scope>
    <source>
        <strain evidence="2">ChiHecec2B26-446</strain>
    </source>
</reference>
<name>A0A9D1PWZ0_9BACT</name>
<evidence type="ECO:0000256" key="1">
    <source>
        <dbReference type="SAM" id="SignalP"/>
    </source>
</evidence>
<dbReference type="Proteomes" id="UP000886752">
    <property type="component" value="Unassembled WGS sequence"/>
</dbReference>
<sequence>MARLCCRILSCVLLSMMCLAGCSWKEAPVQEGMHIEVNFSDVHRCSRISPEILVYNPPRGTVYYDVRVSVVGTSPERYLGGGRWGYGGLNSDGADVIPEGGLLNTYRAPCVSGGMSSDRTFRFTVYAMSRESTTPLAISDYTLTLDE</sequence>
<evidence type="ECO:0000313" key="2">
    <source>
        <dbReference type="EMBL" id="HIW01119.1"/>
    </source>
</evidence>
<dbReference type="EMBL" id="DXHV01000073">
    <property type="protein sequence ID" value="HIW01119.1"/>
    <property type="molecule type" value="Genomic_DNA"/>
</dbReference>
<dbReference type="AlphaFoldDB" id="A0A9D1PWZ0"/>
<organism evidence="2 3">
    <name type="scientific">Candidatus Desulfovibrio intestinipullorum</name>
    <dbReference type="NCBI Taxonomy" id="2838536"/>
    <lineage>
        <taxon>Bacteria</taxon>
        <taxon>Pseudomonadati</taxon>
        <taxon>Thermodesulfobacteriota</taxon>
        <taxon>Desulfovibrionia</taxon>
        <taxon>Desulfovibrionales</taxon>
        <taxon>Desulfovibrionaceae</taxon>
        <taxon>Desulfovibrio</taxon>
    </lineage>
</organism>
<feature type="chain" id="PRO_5039023339" evidence="1">
    <location>
        <begin position="21"/>
        <end position="147"/>
    </location>
</feature>
<proteinExistence type="predicted"/>
<feature type="signal peptide" evidence="1">
    <location>
        <begin position="1"/>
        <end position="20"/>
    </location>
</feature>
<evidence type="ECO:0000313" key="3">
    <source>
        <dbReference type="Proteomes" id="UP000886752"/>
    </source>
</evidence>
<keyword evidence="1" id="KW-0732">Signal</keyword>
<protein>
    <submittedName>
        <fullName evidence="2">MbtF</fullName>
    </submittedName>
</protein>
<reference evidence="2" key="2">
    <citation type="submission" date="2021-04" db="EMBL/GenBank/DDBJ databases">
        <authorList>
            <person name="Gilroy R."/>
        </authorList>
    </citation>
    <scope>NUCLEOTIDE SEQUENCE</scope>
    <source>
        <strain evidence="2">ChiHecec2B26-446</strain>
    </source>
</reference>
<comment type="caution">
    <text evidence="2">The sequence shown here is derived from an EMBL/GenBank/DDBJ whole genome shotgun (WGS) entry which is preliminary data.</text>
</comment>
<accession>A0A9D1PWZ0</accession>
<gene>
    <name evidence="2" type="ORF">H9894_08025</name>
</gene>